<feature type="transmembrane region" description="Helical" evidence="7">
    <location>
        <begin position="418"/>
        <end position="439"/>
    </location>
</feature>
<dbReference type="GO" id="GO:0005886">
    <property type="term" value="C:plasma membrane"/>
    <property type="evidence" value="ECO:0007669"/>
    <property type="project" value="UniProtKB-SubCell"/>
</dbReference>
<feature type="transmembrane region" description="Helical" evidence="7">
    <location>
        <begin position="204"/>
        <end position="226"/>
    </location>
</feature>
<keyword evidence="6 7" id="KW-0472">Membrane</keyword>
<gene>
    <name evidence="9" type="ORF">MSL71_8380</name>
</gene>
<feature type="transmembrane region" description="Helical" evidence="7">
    <location>
        <begin position="102"/>
        <end position="126"/>
    </location>
</feature>
<dbReference type="InterPro" id="IPR000515">
    <property type="entry name" value="MetI-like"/>
</dbReference>
<keyword evidence="3" id="KW-1003">Cell membrane</keyword>
<evidence type="ECO:0000256" key="5">
    <source>
        <dbReference type="ARBA" id="ARBA00022989"/>
    </source>
</evidence>
<sequence length="551" mass="59428">MMLRVFPTLVAIFCLAPLAFGLAGVVLPALGAVPATGALRPGAGAFRLLLAEPGLGTSMGLTVLSGVGAPLLSLALSLLVVTFTRGTGWWTWIRRVLPPVLALPHVAFAVGFAFLISPSGWLVRLISPVLTGWHRPPDWQIIQDPLGLTLTLALAFKETPFLILMCMAALSQIDTDRQLRLGRSFGYPPHRVWQKLLIPQLYPLIRLPLFAAMAYSLSVVDMALLLGPNRPPTLAVKVFHWFQEPELALMPRAAAGALLLFGLTLGLMGCWMAVERLLAPLLKKNQINGRRGRPSRFLAGIARLSVPAGALVTLSVFAGLCLWSVAQRWRFPHALPSRMTLVNWTAELPFASEPMGVSLAMAAVVSATAVFLVVGCLEHQARSQRCLPLGLIALPILLPQLPMVFGIQVAALKAGLSGSLALVMWGHLLFVFPYTWLCLNGTYLAFDQRYVTAGLSMGRSPLACFFRIKLPMLLRPVLFSWAVGFSVSIAQFLPTLMLGGGRVPTITTEAVAIGSGVDRRLAAVYALIQVALPTLAYATALVIPRLKRGTP</sequence>
<dbReference type="AlphaFoldDB" id="A0A4U8YIL6"/>
<evidence type="ECO:0000259" key="8">
    <source>
        <dbReference type="PROSITE" id="PS50928"/>
    </source>
</evidence>
<keyword evidence="10" id="KW-1185">Reference proteome</keyword>
<evidence type="ECO:0000256" key="1">
    <source>
        <dbReference type="ARBA" id="ARBA00004651"/>
    </source>
</evidence>
<organism evidence="9 10">
    <name type="scientific">Desulfoluna butyratoxydans</name>
    <dbReference type="NCBI Taxonomy" id="231438"/>
    <lineage>
        <taxon>Bacteria</taxon>
        <taxon>Pseudomonadati</taxon>
        <taxon>Thermodesulfobacteriota</taxon>
        <taxon>Desulfobacteria</taxon>
        <taxon>Desulfobacterales</taxon>
        <taxon>Desulfolunaceae</taxon>
        <taxon>Desulfoluna</taxon>
    </lineage>
</organism>
<dbReference type="Gene3D" id="1.10.3720.10">
    <property type="entry name" value="MetI-like"/>
    <property type="match status" value="2"/>
</dbReference>
<feature type="transmembrane region" description="Helical" evidence="7">
    <location>
        <begin position="521"/>
        <end position="543"/>
    </location>
</feature>
<keyword evidence="4 7" id="KW-0812">Transmembrane</keyword>
<keyword evidence="5 7" id="KW-1133">Transmembrane helix</keyword>
<dbReference type="CDD" id="cd06261">
    <property type="entry name" value="TM_PBP2"/>
    <property type="match status" value="1"/>
</dbReference>
<evidence type="ECO:0000256" key="4">
    <source>
        <dbReference type="ARBA" id="ARBA00022692"/>
    </source>
</evidence>
<evidence type="ECO:0000256" key="7">
    <source>
        <dbReference type="SAM" id="Phobius"/>
    </source>
</evidence>
<protein>
    <submittedName>
        <fullName evidence="9">Abc transporter type 1 transmembrane domain meti-like</fullName>
    </submittedName>
</protein>
<dbReference type="Proteomes" id="UP000507962">
    <property type="component" value="Unassembled WGS sequence"/>
</dbReference>
<dbReference type="InterPro" id="IPR035906">
    <property type="entry name" value="MetI-like_sf"/>
</dbReference>
<dbReference type="PANTHER" id="PTHR30183:SF6">
    <property type="entry name" value="INNER MEMBRANE ABC TRANSPORTER PERMEASE PROTEIN YNJC"/>
    <property type="match status" value="1"/>
</dbReference>
<feature type="transmembrane region" description="Helical" evidence="7">
    <location>
        <begin position="55"/>
        <end position="81"/>
    </location>
</feature>
<comment type="subcellular location">
    <subcellularLocation>
        <location evidence="1">Cell membrane</location>
        <topology evidence="1">Multi-pass membrane protein</topology>
    </subcellularLocation>
</comment>
<feature type="transmembrane region" description="Helical" evidence="7">
    <location>
        <begin position="357"/>
        <end position="377"/>
    </location>
</feature>
<name>A0A4U8YIL6_9BACT</name>
<feature type="transmembrane region" description="Helical" evidence="7">
    <location>
        <begin position="300"/>
        <end position="326"/>
    </location>
</feature>
<feature type="transmembrane region" description="Helical" evidence="7">
    <location>
        <begin position="146"/>
        <end position="170"/>
    </location>
</feature>
<dbReference type="PANTHER" id="PTHR30183">
    <property type="entry name" value="MOLYBDENUM TRANSPORT SYSTEM PERMEASE PROTEIN MODB"/>
    <property type="match status" value="1"/>
</dbReference>
<dbReference type="RefSeq" id="WP_180137387.1">
    <property type="nucleotide sequence ID" value="NZ_CAADHO010000001.1"/>
</dbReference>
<feature type="domain" description="ABC transmembrane type-1" evidence="8">
    <location>
        <begin position="55"/>
        <end position="271"/>
    </location>
</feature>
<feature type="domain" description="ABC transmembrane type-1" evidence="8">
    <location>
        <begin position="353"/>
        <end position="536"/>
    </location>
</feature>
<keyword evidence="2" id="KW-0813">Transport</keyword>
<feature type="transmembrane region" description="Helical" evidence="7">
    <location>
        <begin position="477"/>
        <end position="501"/>
    </location>
</feature>
<evidence type="ECO:0000256" key="2">
    <source>
        <dbReference type="ARBA" id="ARBA00022448"/>
    </source>
</evidence>
<reference evidence="9 10" key="1">
    <citation type="submission" date="2019-03" db="EMBL/GenBank/DDBJ databases">
        <authorList>
            <person name="Nijsse B."/>
        </authorList>
    </citation>
    <scope>NUCLEOTIDE SEQUENCE [LARGE SCALE GENOMIC DNA]</scope>
    <source>
        <strain evidence="9">Desulfoluna butyratoxydans MSL71</strain>
    </source>
</reference>
<evidence type="ECO:0000313" key="10">
    <source>
        <dbReference type="Proteomes" id="UP000507962"/>
    </source>
</evidence>
<evidence type="ECO:0000313" key="9">
    <source>
        <dbReference type="EMBL" id="VFQ43210.1"/>
    </source>
</evidence>
<evidence type="ECO:0000256" key="3">
    <source>
        <dbReference type="ARBA" id="ARBA00022475"/>
    </source>
</evidence>
<dbReference type="PROSITE" id="PS50928">
    <property type="entry name" value="ABC_TM1"/>
    <property type="match status" value="2"/>
</dbReference>
<feature type="transmembrane region" description="Helical" evidence="7">
    <location>
        <begin position="253"/>
        <end position="274"/>
    </location>
</feature>
<feature type="transmembrane region" description="Helical" evidence="7">
    <location>
        <begin position="389"/>
        <end position="412"/>
    </location>
</feature>
<proteinExistence type="predicted"/>
<accession>A0A4U8YIL6</accession>
<dbReference type="EMBL" id="CAADHO010000001">
    <property type="protein sequence ID" value="VFQ43210.1"/>
    <property type="molecule type" value="Genomic_DNA"/>
</dbReference>
<dbReference type="SUPFAM" id="SSF161098">
    <property type="entry name" value="MetI-like"/>
    <property type="match status" value="2"/>
</dbReference>
<dbReference type="GO" id="GO:0055085">
    <property type="term" value="P:transmembrane transport"/>
    <property type="evidence" value="ECO:0007669"/>
    <property type="project" value="InterPro"/>
</dbReference>
<evidence type="ECO:0000256" key="6">
    <source>
        <dbReference type="ARBA" id="ARBA00023136"/>
    </source>
</evidence>